<organism evidence="2 3">
    <name type="scientific">Actinoplanes siamensis</name>
    <dbReference type="NCBI Taxonomy" id="1223317"/>
    <lineage>
        <taxon>Bacteria</taxon>
        <taxon>Bacillati</taxon>
        <taxon>Actinomycetota</taxon>
        <taxon>Actinomycetes</taxon>
        <taxon>Micromonosporales</taxon>
        <taxon>Micromonosporaceae</taxon>
        <taxon>Actinoplanes</taxon>
    </lineage>
</organism>
<dbReference type="InterPro" id="IPR041581">
    <property type="entry name" value="Glyoxalase_6"/>
</dbReference>
<dbReference type="InterPro" id="IPR029068">
    <property type="entry name" value="Glyas_Bleomycin-R_OHBP_Dase"/>
</dbReference>
<dbReference type="PROSITE" id="PS51819">
    <property type="entry name" value="VOC"/>
    <property type="match status" value="1"/>
</dbReference>
<evidence type="ECO:0000313" key="2">
    <source>
        <dbReference type="EMBL" id="GIF04728.1"/>
    </source>
</evidence>
<dbReference type="Proteomes" id="UP000629619">
    <property type="component" value="Unassembled WGS sequence"/>
</dbReference>
<dbReference type="SUPFAM" id="SSF54593">
    <property type="entry name" value="Glyoxalase/Bleomycin resistance protein/Dihydroxybiphenyl dioxygenase"/>
    <property type="match status" value="1"/>
</dbReference>
<proteinExistence type="predicted"/>
<dbReference type="PANTHER" id="PTHR35908">
    <property type="entry name" value="HYPOTHETICAL FUSION PROTEIN"/>
    <property type="match status" value="1"/>
</dbReference>
<comment type="caution">
    <text evidence="2">The sequence shown here is derived from an EMBL/GenBank/DDBJ whole genome shotgun (WGS) entry which is preliminary data.</text>
</comment>
<dbReference type="PANTHER" id="PTHR35908:SF1">
    <property type="entry name" value="CONSERVED PROTEIN"/>
    <property type="match status" value="1"/>
</dbReference>
<dbReference type="InterPro" id="IPR037523">
    <property type="entry name" value="VOC_core"/>
</dbReference>
<sequence length="133" mass="14755">MGFPKLRSIVLDAPDARGLAEFYHHLLGLEYRPGDEPGAGGDPEPDWLVLTGDGVRLAVQRDADLRPTTWPEGTVPQQLHLDLTVDSVAELDRQHERVLSLGATLRFDRSDDPDEPLRVYADPAGHTFCVFVE</sequence>
<dbReference type="Gene3D" id="3.10.180.10">
    <property type="entry name" value="2,3-Dihydroxybiphenyl 1,2-Dioxygenase, domain 1"/>
    <property type="match status" value="1"/>
</dbReference>
<evidence type="ECO:0000313" key="3">
    <source>
        <dbReference type="Proteomes" id="UP000629619"/>
    </source>
</evidence>
<dbReference type="RefSeq" id="WP_203678688.1">
    <property type="nucleotide sequence ID" value="NZ_BOMW01000020.1"/>
</dbReference>
<dbReference type="AlphaFoldDB" id="A0A919N5G3"/>
<keyword evidence="3" id="KW-1185">Reference proteome</keyword>
<dbReference type="Pfam" id="PF18029">
    <property type="entry name" value="Glyoxalase_6"/>
    <property type="match status" value="1"/>
</dbReference>
<name>A0A919N5G3_9ACTN</name>
<dbReference type="EMBL" id="BOMW01000020">
    <property type="protein sequence ID" value="GIF04728.1"/>
    <property type="molecule type" value="Genomic_DNA"/>
</dbReference>
<accession>A0A919N5G3</accession>
<evidence type="ECO:0000259" key="1">
    <source>
        <dbReference type="PROSITE" id="PS51819"/>
    </source>
</evidence>
<gene>
    <name evidence="2" type="ORF">Asi03nite_22660</name>
</gene>
<feature type="domain" description="VOC" evidence="1">
    <location>
        <begin position="5"/>
        <end position="133"/>
    </location>
</feature>
<protein>
    <submittedName>
        <fullName evidence="2">Glyoxalase</fullName>
    </submittedName>
</protein>
<reference evidence="2" key="1">
    <citation type="submission" date="2021-01" db="EMBL/GenBank/DDBJ databases">
        <title>Whole genome shotgun sequence of Actinoplanes siamensis NBRC 109076.</title>
        <authorList>
            <person name="Komaki H."/>
            <person name="Tamura T."/>
        </authorList>
    </citation>
    <scope>NUCLEOTIDE SEQUENCE</scope>
    <source>
        <strain evidence="2">NBRC 109076</strain>
    </source>
</reference>